<comment type="catalytic activity">
    <reaction evidence="1 3 4">
        <text>[protein]-peptidylproline (omega=180) = [protein]-peptidylproline (omega=0)</text>
        <dbReference type="Rhea" id="RHEA:16237"/>
        <dbReference type="Rhea" id="RHEA-COMP:10747"/>
        <dbReference type="Rhea" id="RHEA-COMP:10748"/>
        <dbReference type="ChEBI" id="CHEBI:83833"/>
        <dbReference type="ChEBI" id="CHEBI:83834"/>
        <dbReference type="EC" id="5.2.1.8"/>
    </reaction>
</comment>
<evidence type="ECO:0000256" key="3">
    <source>
        <dbReference type="PROSITE-ProRule" id="PRU00277"/>
    </source>
</evidence>
<dbReference type="EMBL" id="JAUKUC010000001">
    <property type="protein sequence ID" value="MDO1514230.1"/>
    <property type="molecule type" value="Genomic_DNA"/>
</dbReference>
<reference evidence="6" key="1">
    <citation type="journal article" date="2014" name="Int. J. Syst. Evol. Microbiol.">
        <title>Complete genome of a new Firmicutes species belonging to the dominant human colonic microbiota ('Ruminococcus bicirculans') reveals two chromosomes and a selective capacity to utilize plant glucans.</title>
        <authorList>
            <consortium name="NISC Comparative Sequencing Program"/>
            <person name="Wegmann U."/>
            <person name="Louis P."/>
            <person name="Goesmann A."/>
            <person name="Henrissat B."/>
            <person name="Duncan S.H."/>
            <person name="Flint H.J."/>
        </authorList>
    </citation>
    <scope>NUCLEOTIDE SEQUENCE</scope>
    <source>
        <strain evidence="6">CECT 8869</strain>
    </source>
</reference>
<dbReference type="EC" id="5.2.1.8" evidence="4"/>
<comment type="caution">
    <text evidence="6">The sequence shown here is derived from an EMBL/GenBank/DDBJ whole genome shotgun (WGS) entry which is preliminary data.</text>
</comment>
<organism evidence="6 7">
    <name type="scientific">Maribacter confluentis</name>
    <dbReference type="NCBI Taxonomy" id="1656093"/>
    <lineage>
        <taxon>Bacteria</taxon>
        <taxon>Pseudomonadati</taxon>
        <taxon>Bacteroidota</taxon>
        <taxon>Flavobacteriia</taxon>
        <taxon>Flavobacteriales</taxon>
        <taxon>Flavobacteriaceae</taxon>
        <taxon>Maribacter</taxon>
    </lineage>
</organism>
<evidence type="ECO:0000256" key="2">
    <source>
        <dbReference type="ARBA" id="ARBA00023110"/>
    </source>
</evidence>
<keyword evidence="2 3" id="KW-0697">Rotamase</keyword>
<dbReference type="RefSeq" id="WP_304436954.1">
    <property type="nucleotide sequence ID" value="NZ_JAUKUC010000001.1"/>
</dbReference>
<evidence type="ECO:0000313" key="6">
    <source>
        <dbReference type="EMBL" id="MDO1514230.1"/>
    </source>
</evidence>
<evidence type="ECO:0000256" key="1">
    <source>
        <dbReference type="ARBA" id="ARBA00000971"/>
    </source>
</evidence>
<dbReference type="Pfam" id="PF00254">
    <property type="entry name" value="FKBP_C"/>
    <property type="match status" value="1"/>
</dbReference>
<dbReference type="SUPFAM" id="SSF54534">
    <property type="entry name" value="FKBP-like"/>
    <property type="match status" value="1"/>
</dbReference>
<dbReference type="InterPro" id="IPR046357">
    <property type="entry name" value="PPIase_dom_sf"/>
</dbReference>
<evidence type="ECO:0000256" key="4">
    <source>
        <dbReference type="RuleBase" id="RU003915"/>
    </source>
</evidence>
<dbReference type="InterPro" id="IPR001179">
    <property type="entry name" value="PPIase_FKBP_dom"/>
</dbReference>
<dbReference type="PROSITE" id="PS51257">
    <property type="entry name" value="PROKAR_LIPOPROTEIN"/>
    <property type="match status" value="1"/>
</dbReference>
<keyword evidence="3 4" id="KW-0413">Isomerase</keyword>
<dbReference type="NCBIfam" id="TIGR03516">
    <property type="entry name" value="ppisom_GldI"/>
    <property type="match status" value="1"/>
</dbReference>
<accession>A0ABT8RTR8</accession>
<reference evidence="6" key="2">
    <citation type="submission" date="2023-06" db="EMBL/GenBank/DDBJ databases">
        <authorList>
            <person name="Lucena T."/>
            <person name="Sun Q."/>
        </authorList>
    </citation>
    <scope>NUCLEOTIDE SEQUENCE</scope>
    <source>
        <strain evidence="6">CECT 8869</strain>
    </source>
</reference>
<feature type="domain" description="PPIase FKBP-type" evidence="5">
    <location>
        <begin position="88"/>
        <end position="175"/>
    </location>
</feature>
<evidence type="ECO:0000259" key="5">
    <source>
        <dbReference type="PROSITE" id="PS50059"/>
    </source>
</evidence>
<sequence length="180" mass="20546">MRVVFLALLLILVYSCNGPEPRKPVQTKSGSFFKASIERSRKLLEKEEIKIQQLIKADSLKHYTHSSSGSWYTYLAVNDTTDYTPQTDDIVVFNYDVLTLDNDTIYSKKDIGVVTYKVDKQELFQGLRDAVKLLKENERATFLFPSSLAFGYHGDENKIGSNVPIKSTITILQIEKQQEN</sequence>
<dbReference type="PROSITE" id="PS50059">
    <property type="entry name" value="FKBP_PPIASE"/>
    <property type="match status" value="1"/>
</dbReference>
<dbReference type="Proteomes" id="UP001168579">
    <property type="component" value="Unassembled WGS sequence"/>
</dbReference>
<evidence type="ECO:0000313" key="7">
    <source>
        <dbReference type="Proteomes" id="UP001168579"/>
    </source>
</evidence>
<name>A0ABT8RTR8_9FLAO</name>
<keyword evidence="7" id="KW-1185">Reference proteome</keyword>
<gene>
    <name evidence="6" type="primary">gldI</name>
    <name evidence="6" type="ORF">Q2T41_16370</name>
</gene>
<dbReference type="Gene3D" id="3.10.50.40">
    <property type="match status" value="1"/>
</dbReference>
<comment type="similarity">
    <text evidence="4">Belongs to the FKBP-type PPIase family.</text>
</comment>
<proteinExistence type="inferred from homology"/>
<protein>
    <recommendedName>
        <fullName evidence="4">Peptidyl-prolyl cis-trans isomerase</fullName>
        <ecNumber evidence="4">5.2.1.8</ecNumber>
    </recommendedName>
</protein>
<dbReference type="InterPro" id="IPR019869">
    <property type="entry name" value="Motility-assoc_PPIase_GldI"/>
</dbReference>